<dbReference type="EMBL" id="MU795057">
    <property type="protein sequence ID" value="KAJ3811484.1"/>
    <property type="molecule type" value="Genomic_DNA"/>
</dbReference>
<proteinExistence type="predicted"/>
<keyword evidence="2" id="KW-1185">Reference proteome</keyword>
<gene>
    <name evidence="1" type="ORF">F5876DRAFT_75787</name>
</gene>
<protein>
    <submittedName>
        <fullName evidence="1">Uncharacterized protein</fullName>
    </submittedName>
</protein>
<evidence type="ECO:0000313" key="2">
    <source>
        <dbReference type="Proteomes" id="UP001163835"/>
    </source>
</evidence>
<dbReference type="Proteomes" id="UP001163835">
    <property type="component" value="Unassembled WGS sequence"/>
</dbReference>
<reference evidence="1" key="1">
    <citation type="submission" date="2022-09" db="EMBL/GenBank/DDBJ databases">
        <title>A Global Phylogenomic Analysis of the Shiitake Genus Lentinula.</title>
        <authorList>
            <consortium name="DOE Joint Genome Institute"/>
            <person name="Sierra-Patev S."/>
            <person name="Min B."/>
            <person name="Naranjo-Ortiz M."/>
            <person name="Looney B."/>
            <person name="Konkel Z."/>
            <person name="Slot J.C."/>
            <person name="Sakamoto Y."/>
            <person name="Steenwyk J.L."/>
            <person name="Rokas A."/>
            <person name="Carro J."/>
            <person name="Camarero S."/>
            <person name="Ferreira P."/>
            <person name="Molpeceres G."/>
            <person name="Ruiz-Duenas F.J."/>
            <person name="Serrano A."/>
            <person name="Henrissat B."/>
            <person name="Drula E."/>
            <person name="Hughes K.W."/>
            <person name="Mata J.L."/>
            <person name="Ishikawa N.K."/>
            <person name="Vargas-Isla R."/>
            <person name="Ushijima S."/>
            <person name="Smith C.A."/>
            <person name="Ahrendt S."/>
            <person name="Andreopoulos W."/>
            <person name="He G."/>
            <person name="Labutti K."/>
            <person name="Lipzen A."/>
            <person name="Ng V."/>
            <person name="Riley R."/>
            <person name="Sandor L."/>
            <person name="Barry K."/>
            <person name="Martinez A.T."/>
            <person name="Xiao Y."/>
            <person name="Gibbons J.G."/>
            <person name="Terashima K."/>
            <person name="Grigoriev I.V."/>
            <person name="Hibbett D.S."/>
        </authorList>
    </citation>
    <scope>NUCLEOTIDE SEQUENCE</scope>
    <source>
        <strain evidence="1">TMI1499</strain>
    </source>
</reference>
<organism evidence="1 2">
    <name type="scientific">Lentinula aff. lateritia</name>
    <dbReference type="NCBI Taxonomy" id="2804960"/>
    <lineage>
        <taxon>Eukaryota</taxon>
        <taxon>Fungi</taxon>
        <taxon>Dikarya</taxon>
        <taxon>Basidiomycota</taxon>
        <taxon>Agaricomycotina</taxon>
        <taxon>Agaricomycetes</taxon>
        <taxon>Agaricomycetidae</taxon>
        <taxon>Agaricales</taxon>
        <taxon>Marasmiineae</taxon>
        <taxon>Omphalotaceae</taxon>
        <taxon>Lentinula</taxon>
    </lineage>
</organism>
<evidence type="ECO:0000313" key="1">
    <source>
        <dbReference type="EMBL" id="KAJ3811484.1"/>
    </source>
</evidence>
<name>A0ACC1U457_9AGAR</name>
<sequence length="396" mass="43034">MTRRNSIHLLPLPSPISSVASSAASSTTYFFSSSRPSKNNTTRSYQPNYPYESVSLPSIPPTTLRIPLTYSPVRVISDIDDTIRYSNVTVGARAVFHNVFVKELKDLVIPGMGEWYEEMWKKGIETSSWQANSWFIAPMSGIIKVHDMYLHCICSVKLRSFAGKSLFSGLLSAPSTPERAGVLEILDAFPDSMVILIGDSGEQNLELCTELALERADQVLAIFIRDTGEGELLSDPSGDSHDKIIPARSAPSSFDAPTYPVSPLPGNFFNSVNSHSDSRPPSRSLTPLSMNALYAARSMKTPVSGGGLKSADYFNAKPLTAEPDPLMDFGDSPTLVQSASSIAHPLALGSSVSSSVTPRTPQHLFLLLHPKHLKTLAESLQCLIHLLHVFQGGETN</sequence>
<accession>A0ACC1U457</accession>
<comment type="caution">
    <text evidence="1">The sequence shown here is derived from an EMBL/GenBank/DDBJ whole genome shotgun (WGS) entry which is preliminary data.</text>
</comment>